<keyword evidence="1" id="KW-0560">Oxidoreductase</keyword>
<dbReference type="Gene3D" id="3.50.50.60">
    <property type="entry name" value="FAD/NAD(P)-binding domain"/>
    <property type="match status" value="1"/>
</dbReference>
<dbReference type="KEGG" id="cag:Cagg_3421"/>
<dbReference type="AlphaFoldDB" id="B8G8Y8"/>
<dbReference type="Gene3D" id="3.30.9.10">
    <property type="entry name" value="D-Amino Acid Oxidase, subunit A, domain 2"/>
    <property type="match status" value="1"/>
</dbReference>
<dbReference type="GO" id="GO:0005737">
    <property type="term" value="C:cytoplasm"/>
    <property type="evidence" value="ECO:0007669"/>
    <property type="project" value="TreeGrafter"/>
</dbReference>
<dbReference type="HOGENOM" id="CLU_727194_0_0_0"/>
<reference evidence="3" key="1">
    <citation type="submission" date="2008-12" db="EMBL/GenBank/DDBJ databases">
        <title>Complete sequence of Chloroflexus aggregans DSM 9485.</title>
        <authorList>
            <consortium name="US DOE Joint Genome Institute"/>
            <person name="Lucas S."/>
            <person name="Copeland A."/>
            <person name="Lapidus A."/>
            <person name="Glavina del Rio T."/>
            <person name="Dalin E."/>
            <person name="Tice H."/>
            <person name="Pitluck S."/>
            <person name="Foster B."/>
            <person name="Larimer F."/>
            <person name="Land M."/>
            <person name="Hauser L."/>
            <person name="Kyrpides N."/>
            <person name="Mikhailova N."/>
            <person name="Bryant D."/>
            <person name="Richardson P."/>
        </authorList>
    </citation>
    <scope>NUCLEOTIDE SEQUENCE</scope>
    <source>
        <strain evidence="3">DSM 9485</strain>
    </source>
</reference>
<dbReference type="PRINTS" id="PR00420">
    <property type="entry name" value="RNGMNOXGNASE"/>
</dbReference>
<name>B8G8Y8_CHLAD</name>
<protein>
    <submittedName>
        <fullName evidence="3">FAD dependent oxidoreductase</fullName>
    </submittedName>
</protein>
<dbReference type="RefSeq" id="WP_015942110.1">
    <property type="nucleotide sequence ID" value="NC_011831.1"/>
</dbReference>
<keyword evidence="4" id="KW-1185">Reference proteome</keyword>
<dbReference type="eggNOG" id="COG0665">
    <property type="taxonomic scope" value="Bacteria"/>
</dbReference>
<dbReference type="Proteomes" id="UP000002508">
    <property type="component" value="Chromosome"/>
</dbReference>
<dbReference type="InterPro" id="IPR036188">
    <property type="entry name" value="FAD/NAD-bd_sf"/>
</dbReference>
<dbReference type="OrthoDB" id="9806452at2"/>
<sequence length="404" mass="41713">MLTSHWHATLDRPPLPVIDLPSTAEVVVVGAGVVGATTALWLTRAGLRPLVIDRSGPAAGATGHNGGILAAGLAENYLAATARYGHDTARALYALSLTGQRLMVELIEQEQIDCDLRLHGNLNFALGEAQLSIAAATVASLHADEFPATLLDRTAAQEFVRIPLGAAVSGARFNPAAGTVHSGKLVYGLLAAAQRYGAHVSWGATLQQIVTADGSLRLVTDRGTITTPAAVIAVNAWSGEVLPELAAHIKPVRGQVLCTVPVEPFITCGFGASLTATGEYGQQLPGGQVLFGGCRAIAPNHDVGVPPGDVSPDVQNALETGLGRLFPTLAGIAIERRWSGPMAFTADYLPIVTQPATGLFAIGGFSGHGMPFAAIVGRYLAEAVQTGTLPAALALLGMERATLL</sequence>
<evidence type="ECO:0000259" key="2">
    <source>
        <dbReference type="Pfam" id="PF01266"/>
    </source>
</evidence>
<accession>B8G8Y8</accession>
<gene>
    <name evidence="3" type="ordered locus">Cagg_3421</name>
</gene>
<dbReference type="STRING" id="326427.Cagg_3421"/>
<proteinExistence type="predicted"/>
<dbReference type="SUPFAM" id="SSF51905">
    <property type="entry name" value="FAD/NAD(P)-binding domain"/>
    <property type="match status" value="1"/>
</dbReference>
<evidence type="ECO:0000313" key="3">
    <source>
        <dbReference type="EMBL" id="ACL26263.1"/>
    </source>
</evidence>
<dbReference type="PANTHER" id="PTHR13847:SF287">
    <property type="entry name" value="FAD-DEPENDENT OXIDOREDUCTASE DOMAIN-CONTAINING PROTEIN 1"/>
    <property type="match status" value="1"/>
</dbReference>
<dbReference type="InterPro" id="IPR006076">
    <property type="entry name" value="FAD-dep_OxRdtase"/>
</dbReference>
<feature type="domain" description="FAD dependent oxidoreductase" evidence="2">
    <location>
        <begin position="26"/>
        <end position="382"/>
    </location>
</feature>
<dbReference type="Pfam" id="PF01266">
    <property type="entry name" value="DAO"/>
    <property type="match status" value="1"/>
</dbReference>
<dbReference type="EMBL" id="CP001337">
    <property type="protein sequence ID" value="ACL26263.1"/>
    <property type="molecule type" value="Genomic_DNA"/>
</dbReference>
<dbReference type="GO" id="GO:0016491">
    <property type="term" value="F:oxidoreductase activity"/>
    <property type="evidence" value="ECO:0007669"/>
    <property type="project" value="UniProtKB-KW"/>
</dbReference>
<dbReference type="PANTHER" id="PTHR13847">
    <property type="entry name" value="SARCOSINE DEHYDROGENASE-RELATED"/>
    <property type="match status" value="1"/>
</dbReference>
<organism evidence="3 4">
    <name type="scientific">Chloroflexus aggregans (strain MD-66 / DSM 9485)</name>
    <dbReference type="NCBI Taxonomy" id="326427"/>
    <lineage>
        <taxon>Bacteria</taxon>
        <taxon>Bacillati</taxon>
        <taxon>Chloroflexota</taxon>
        <taxon>Chloroflexia</taxon>
        <taxon>Chloroflexales</taxon>
        <taxon>Chloroflexineae</taxon>
        <taxon>Chloroflexaceae</taxon>
        <taxon>Chloroflexus</taxon>
    </lineage>
</organism>
<evidence type="ECO:0000256" key="1">
    <source>
        <dbReference type="ARBA" id="ARBA00023002"/>
    </source>
</evidence>
<evidence type="ECO:0000313" key="4">
    <source>
        <dbReference type="Proteomes" id="UP000002508"/>
    </source>
</evidence>